<proteinExistence type="predicted"/>
<dbReference type="Proteomes" id="UP000007875">
    <property type="component" value="Unassembled WGS sequence"/>
</dbReference>
<dbReference type="HOGENOM" id="CLU_885550_0_0_1"/>
<reference evidence="3" key="1">
    <citation type="submission" date="2003-08" db="EMBL/GenBank/DDBJ databases">
        <authorList>
            <person name="Birren B."/>
            <person name="Nusbaum C."/>
            <person name="Abebe A."/>
            <person name="Abouelleil A."/>
            <person name="Adekoya E."/>
            <person name="Ait-zahra M."/>
            <person name="Allen N."/>
            <person name="Allen T."/>
            <person name="An P."/>
            <person name="Anderson M."/>
            <person name="Anderson S."/>
            <person name="Arachchi H."/>
            <person name="Armbruster J."/>
            <person name="Bachantsang P."/>
            <person name="Baldwin J."/>
            <person name="Barry A."/>
            <person name="Bayul T."/>
            <person name="Blitshsteyn B."/>
            <person name="Bloom T."/>
            <person name="Blye J."/>
            <person name="Boguslavskiy L."/>
            <person name="Borowsky M."/>
            <person name="Boukhgalter B."/>
            <person name="Brunache A."/>
            <person name="Butler J."/>
            <person name="Calixte N."/>
            <person name="Calvo S."/>
            <person name="Camarata J."/>
            <person name="Campo K."/>
            <person name="Chang J."/>
            <person name="Cheshatsang Y."/>
            <person name="Citroen M."/>
            <person name="Collymore A."/>
            <person name="Considine T."/>
            <person name="Cook A."/>
            <person name="Cooke P."/>
            <person name="Corum B."/>
            <person name="Cuomo C."/>
            <person name="David R."/>
            <person name="Dawoe T."/>
            <person name="Degray S."/>
            <person name="Dodge S."/>
            <person name="Dooley K."/>
            <person name="Dorje P."/>
            <person name="Dorjee K."/>
            <person name="Dorris L."/>
            <person name="Duffey N."/>
            <person name="Dupes A."/>
            <person name="Elkins T."/>
            <person name="Engels R."/>
            <person name="Erickson J."/>
            <person name="Farina A."/>
            <person name="Faro S."/>
            <person name="Ferreira P."/>
            <person name="Fischer H."/>
            <person name="Fitzgerald M."/>
            <person name="Foley K."/>
            <person name="Gage D."/>
            <person name="Galagan J."/>
            <person name="Gearin G."/>
            <person name="Gnerre S."/>
            <person name="Gnirke A."/>
            <person name="Goyette A."/>
            <person name="Graham J."/>
            <person name="Grandbois E."/>
            <person name="Gyaltsen K."/>
            <person name="Hafez N."/>
            <person name="Hagopian D."/>
            <person name="Hagos B."/>
            <person name="Hall J."/>
            <person name="Hatcher B."/>
            <person name="Heller A."/>
            <person name="Higgins H."/>
            <person name="Honan T."/>
            <person name="Horn A."/>
            <person name="Houde N."/>
            <person name="Hughes L."/>
            <person name="Hulme W."/>
            <person name="Husby E."/>
            <person name="Iliev I."/>
            <person name="Jaffe D."/>
            <person name="Jones C."/>
            <person name="Kamal M."/>
            <person name="Kamat A."/>
            <person name="Kamvysselis M."/>
            <person name="Karlsson E."/>
            <person name="Kells C."/>
            <person name="Kieu A."/>
            <person name="Kisner P."/>
            <person name="Kodira C."/>
            <person name="Kulbokas E."/>
            <person name="Labutti K."/>
            <person name="Lama D."/>
            <person name="Landers T."/>
            <person name="Leger J."/>
            <person name="Levine S."/>
            <person name="Lewis D."/>
            <person name="Lewis T."/>
            <person name="Lindblad-toh K."/>
            <person name="Liu X."/>
            <person name="Lokyitsang T."/>
            <person name="Lokyitsang Y."/>
            <person name="Lucien O."/>
            <person name="Lui A."/>
            <person name="Ma L.J."/>
            <person name="Mabbitt R."/>
            <person name="Macdonald J."/>
            <person name="Maclean C."/>
            <person name="Major J."/>
            <person name="Manning J."/>
            <person name="Marabella R."/>
            <person name="Maru K."/>
            <person name="Matthews C."/>
            <person name="Mauceli E."/>
            <person name="Mccarthy M."/>
            <person name="Mcdonough S."/>
            <person name="Mcghee T."/>
            <person name="Meldrim J."/>
            <person name="Meneus L."/>
            <person name="Mesirov J."/>
            <person name="Mihalev A."/>
            <person name="Mihova T."/>
            <person name="Mikkelsen T."/>
            <person name="Mlenga V."/>
            <person name="Moru K."/>
            <person name="Mozes J."/>
            <person name="Mulrain L."/>
            <person name="Munson G."/>
            <person name="Naylor J."/>
            <person name="Newes C."/>
            <person name="Nguyen C."/>
            <person name="Nguyen N."/>
            <person name="Nguyen T."/>
            <person name="Nicol R."/>
            <person name="Nielsen C."/>
            <person name="Nizzari M."/>
            <person name="Norbu C."/>
            <person name="Norbu N."/>
            <person name="O'donnell P."/>
            <person name="Okoawo O."/>
            <person name="O'leary S."/>
            <person name="Omotosho B."/>
            <person name="O'neill K."/>
            <person name="Osman S."/>
            <person name="Parker S."/>
            <person name="Perrin D."/>
            <person name="Phunkhang P."/>
            <person name="Piqani B."/>
            <person name="Purcell S."/>
            <person name="Rachupka T."/>
            <person name="Ramasamy U."/>
            <person name="Rameau R."/>
            <person name="Ray V."/>
            <person name="Raymond C."/>
            <person name="Retta R."/>
            <person name="Richardson S."/>
            <person name="Rise C."/>
            <person name="Rodriguez J."/>
            <person name="Rogers J."/>
            <person name="Rogov P."/>
            <person name="Rutman M."/>
            <person name="Schupbach R."/>
            <person name="Seaman C."/>
            <person name="Settipalli S."/>
            <person name="Sharpe T."/>
            <person name="Sheridan J."/>
            <person name="Sherpa N."/>
            <person name="Shi J."/>
            <person name="Smirnov S."/>
            <person name="Smith C."/>
            <person name="Sougnez C."/>
            <person name="Spencer B."/>
            <person name="Stalker J."/>
            <person name="Stange-thomann N."/>
            <person name="Stavropoulos S."/>
            <person name="Stetson K."/>
            <person name="Stone C."/>
            <person name="Stone S."/>
            <person name="Stubbs M."/>
            <person name="Talamas J."/>
            <person name="Tchuinga P."/>
            <person name="Tenzing P."/>
            <person name="Tesfaye S."/>
            <person name="Theodore J."/>
            <person name="Thoulutsang Y."/>
            <person name="Topham K."/>
            <person name="Towey S."/>
            <person name="Tsamla T."/>
            <person name="Tsomo N."/>
            <person name="Vallee D."/>
            <person name="Vassiliev H."/>
            <person name="Venkataraman V."/>
            <person name="Vinson J."/>
            <person name="Vo A."/>
            <person name="Wade C."/>
            <person name="Wang S."/>
            <person name="Wangchuk T."/>
            <person name="Wangdi T."/>
            <person name="Whittaker C."/>
            <person name="Wilkinson J."/>
            <person name="Wu Y."/>
            <person name="Wyman D."/>
            <person name="Yadav S."/>
            <person name="Yang S."/>
            <person name="Yang X."/>
            <person name="Yeager S."/>
            <person name="Yee E."/>
            <person name="Young G."/>
            <person name="Zainoun J."/>
            <person name="Zembeck L."/>
            <person name="Zimmer A."/>
            <person name="Zody M."/>
            <person name="Lander E."/>
        </authorList>
    </citation>
    <scope>NUCLEOTIDE SEQUENCE [LARGE SCALE GENOMIC DNA]</scope>
</reference>
<dbReference type="AlphaFoldDB" id="H2ZNJ4"/>
<reference evidence="2" key="3">
    <citation type="submission" date="2025-09" db="UniProtKB">
        <authorList>
            <consortium name="Ensembl"/>
        </authorList>
    </citation>
    <scope>IDENTIFICATION</scope>
</reference>
<evidence type="ECO:0000259" key="1">
    <source>
        <dbReference type="Pfam" id="PF11715"/>
    </source>
</evidence>
<evidence type="ECO:0000313" key="3">
    <source>
        <dbReference type="Proteomes" id="UP000007875"/>
    </source>
</evidence>
<feature type="domain" description="Nucleoporin Nup120/160 beta-propeller" evidence="1">
    <location>
        <begin position="5"/>
        <end position="304"/>
    </location>
</feature>
<reference evidence="2" key="2">
    <citation type="submission" date="2025-08" db="UniProtKB">
        <authorList>
            <consortium name="Ensembl"/>
        </authorList>
    </citation>
    <scope>IDENTIFICATION</scope>
</reference>
<dbReference type="InterPro" id="IPR059141">
    <property type="entry name" value="Beta-prop_Nup120_160"/>
</dbReference>
<accession>H2ZNJ4</accession>
<organism evidence="2 3">
    <name type="scientific">Ciona savignyi</name>
    <name type="common">Pacific transparent sea squirt</name>
    <dbReference type="NCBI Taxonomy" id="51511"/>
    <lineage>
        <taxon>Eukaryota</taxon>
        <taxon>Metazoa</taxon>
        <taxon>Chordata</taxon>
        <taxon>Tunicata</taxon>
        <taxon>Ascidiacea</taxon>
        <taxon>Phlebobranchia</taxon>
        <taxon>Cionidae</taxon>
        <taxon>Ciona</taxon>
    </lineage>
</organism>
<dbReference type="Pfam" id="PF11715">
    <property type="entry name" value="Beta-prop_Nup120_160"/>
    <property type="match status" value="1"/>
</dbReference>
<evidence type="ECO:0000313" key="2">
    <source>
        <dbReference type="Ensembl" id="ENSCSAVP00000019160.1"/>
    </source>
</evidence>
<dbReference type="InParanoid" id="H2ZNJ4"/>
<name>H2ZNJ4_CIOSA</name>
<sequence>MQKMECRVIFEQAQIIPGMKLVDDGNWLFILVATSNCVYRIQLPLPRQKDRYLLSGLSSSLFDDDQNRFKLPFTDVVLCSSSCVSDSSACFVLALQSGDLAFIKLLERGKGSCNVVKKTSRISKIWSGLNPWAAGEAVECPDDLVICDVMKRDFKAVGICKDHRLRIWSCKRLDCEAQFDITKYQNNNPSVLAGQHHKIRMKCGAAGSCLISVAFSLGLDSVFINFKLDATIPTIQHISTIHCFESANHNLVDYQLTSDRLLWGLWRDADDQPILSVCDITIQTWHEVAMMHSPPSDVSIDPSSRFCSNPSSYF</sequence>
<dbReference type="STRING" id="51511.ENSCSAVP00000019160"/>
<protein>
    <recommendedName>
        <fullName evidence="1">Nucleoporin Nup120/160 beta-propeller domain-containing protein</fullName>
    </recommendedName>
</protein>
<dbReference type="Ensembl" id="ENSCSAVT00000019367.1">
    <property type="protein sequence ID" value="ENSCSAVP00000019160.1"/>
    <property type="gene ID" value="ENSCSAVG00000011256.1"/>
</dbReference>
<dbReference type="eggNOG" id="KOG4521">
    <property type="taxonomic scope" value="Eukaryota"/>
</dbReference>
<keyword evidence="3" id="KW-1185">Reference proteome</keyword>